<feature type="region of interest" description="Disordered" evidence="1">
    <location>
        <begin position="1"/>
        <end position="24"/>
    </location>
</feature>
<dbReference type="EMBL" id="JAWJWF010000004">
    <property type="protein sequence ID" value="KAK6634010.1"/>
    <property type="molecule type" value="Genomic_DNA"/>
</dbReference>
<sequence>MTLKSSDIKEKRRNCSKSANKTKSQIKITLQKRKVRLLGPGGFSNLLLQTRIDISEK</sequence>
<evidence type="ECO:0000313" key="3">
    <source>
        <dbReference type="Proteomes" id="UP001359485"/>
    </source>
</evidence>
<keyword evidence="3" id="KW-1185">Reference proteome</keyword>
<organism evidence="2 3">
    <name type="scientific">Polyplax serrata</name>
    <name type="common">Common mouse louse</name>
    <dbReference type="NCBI Taxonomy" id="468196"/>
    <lineage>
        <taxon>Eukaryota</taxon>
        <taxon>Metazoa</taxon>
        <taxon>Ecdysozoa</taxon>
        <taxon>Arthropoda</taxon>
        <taxon>Hexapoda</taxon>
        <taxon>Insecta</taxon>
        <taxon>Pterygota</taxon>
        <taxon>Neoptera</taxon>
        <taxon>Paraneoptera</taxon>
        <taxon>Psocodea</taxon>
        <taxon>Troctomorpha</taxon>
        <taxon>Phthiraptera</taxon>
        <taxon>Anoplura</taxon>
        <taxon>Polyplacidae</taxon>
        <taxon>Polyplax</taxon>
    </lineage>
</organism>
<protein>
    <submittedName>
        <fullName evidence="2">Uncharacterized protein</fullName>
    </submittedName>
</protein>
<accession>A0ABR1B3E8</accession>
<proteinExistence type="predicted"/>
<evidence type="ECO:0000256" key="1">
    <source>
        <dbReference type="SAM" id="MobiDB-lite"/>
    </source>
</evidence>
<feature type="compositionally biased region" description="Basic and acidic residues" evidence="1">
    <location>
        <begin position="1"/>
        <end position="10"/>
    </location>
</feature>
<dbReference type="Proteomes" id="UP001359485">
    <property type="component" value="Unassembled WGS sequence"/>
</dbReference>
<evidence type="ECO:0000313" key="2">
    <source>
        <dbReference type="EMBL" id="KAK6634010.1"/>
    </source>
</evidence>
<gene>
    <name evidence="2" type="ORF">RUM44_004617</name>
</gene>
<name>A0ABR1B3E8_POLSC</name>
<reference evidence="2 3" key="1">
    <citation type="submission" date="2023-09" db="EMBL/GenBank/DDBJ databases">
        <title>Genomes of two closely related lineages of the louse Polyplax serrata with different host specificities.</title>
        <authorList>
            <person name="Martinu J."/>
            <person name="Tarabai H."/>
            <person name="Stefka J."/>
            <person name="Hypsa V."/>
        </authorList>
    </citation>
    <scope>NUCLEOTIDE SEQUENCE [LARGE SCALE GENOMIC DNA]</scope>
    <source>
        <strain evidence="2">98ZLc_SE</strain>
    </source>
</reference>
<comment type="caution">
    <text evidence="2">The sequence shown here is derived from an EMBL/GenBank/DDBJ whole genome shotgun (WGS) entry which is preliminary data.</text>
</comment>